<gene>
    <name evidence="1" type="ORF">JAV76_01675</name>
</gene>
<dbReference type="AlphaFoldDB" id="A0A934I7N3"/>
<dbReference type="EMBL" id="JAEINH010000001">
    <property type="protein sequence ID" value="MBI9113720.1"/>
    <property type="molecule type" value="Genomic_DNA"/>
</dbReference>
<organism evidence="1 2">
    <name type="scientific">Sanguibacter suaedae</name>
    <dbReference type="NCBI Taxonomy" id="2795737"/>
    <lineage>
        <taxon>Bacteria</taxon>
        <taxon>Bacillati</taxon>
        <taxon>Actinomycetota</taxon>
        <taxon>Actinomycetes</taxon>
        <taxon>Micrococcales</taxon>
        <taxon>Sanguibacteraceae</taxon>
        <taxon>Sanguibacter</taxon>
    </lineage>
</organism>
<protein>
    <submittedName>
        <fullName evidence="1">Uncharacterized protein</fullName>
    </submittedName>
</protein>
<keyword evidence="2" id="KW-1185">Reference proteome</keyword>
<sequence>MTEALHVVVDGEHVRRSFGMLTGFILAPETTDGLLAEFAELPVEERVCLLASTRTMWHIFAKDAATLGAYGGSTETAVQVIRTETDTLYAKTLPSAVTMANRLDDALALRGLTHIDAALVDDIGDQPAHALGALGYFLRATSIAIFACAVQRGCPVPELLAAVGHKLALAA</sequence>
<reference evidence="1" key="1">
    <citation type="submission" date="2020-12" db="EMBL/GenBank/DDBJ databases">
        <title>Sanguibacter suaedae sp. nov., isolated from Suaeda aralocaspica.</title>
        <authorList>
            <person name="Ma Q."/>
        </authorList>
    </citation>
    <scope>NUCLEOTIDE SEQUENCE</scope>
    <source>
        <strain evidence="1">YZGR15</strain>
    </source>
</reference>
<name>A0A934I7N3_9MICO</name>
<evidence type="ECO:0000313" key="1">
    <source>
        <dbReference type="EMBL" id="MBI9113720.1"/>
    </source>
</evidence>
<comment type="caution">
    <text evidence="1">The sequence shown here is derived from an EMBL/GenBank/DDBJ whole genome shotgun (WGS) entry which is preliminary data.</text>
</comment>
<evidence type="ECO:0000313" key="2">
    <source>
        <dbReference type="Proteomes" id="UP000602087"/>
    </source>
</evidence>
<accession>A0A934I7N3</accession>
<dbReference type="Proteomes" id="UP000602087">
    <property type="component" value="Unassembled WGS sequence"/>
</dbReference>
<proteinExistence type="predicted"/>
<dbReference type="RefSeq" id="WP_198732272.1">
    <property type="nucleotide sequence ID" value="NZ_JAEINH010000001.1"/>
</dbReference>